<dbReference type="EMBL" id="QXXA01000003">
    <property type="protein sequence ID" value="NBI05518.1"/>
    <property type="molecule type" value="Genomic_DNA"/>
</dbReference>
<dbReference type="PANTHER" id="PTHR14969:SF13">
    <property type="entry name" value="AT30094P"/>
    <property type="match status" value="1"/>
</dbReference>
<accession>A0A845QWH9</accession>
<feature type="transmembrane region" description="Helical" evidence="1">
    <location>
        <begin position="171"/>
        <end position="192"/>
    </location>
</feature>
<dbReference type="Proteomes" id="UP000467132">
    <property type="component" value="Unassembled WGS sequence"/>
</dbReference>
<dbReference type="InterPro" id="IPR000326">
    <property type="entry name" value="PAP2/HPO"/>
</dbReference>
<name>A0A845QWH9_9CLOT</name>
<keyword evidence="4" id="KW-1185">Reference proteome</keyword>
<sequence length="211" mass="24130">MLFLGFSEIAGEVIEREVKNFDSRIIDFFTSNSSDFLDDFFTTITELGSVWFLAALTIIISGIFFIKNKDKLNILFLIISVAGGGLLIKLLKNIFKRERPSIIPEIDAIGYSFPSGHAMGSIIFYGFLIYLVIKSKFSKKFKWIFSIIFTITFILIGTSRIYLGAHFPSDVIAGQLSGAFWLIICIVSLEWIKWHIRHNIRPVDNIRKIFK</sequence>
<comment type="caution">
    <text evidence="3">The sequence shown here is derived from an EMBL/GenBank/DDBJ whole genome shotgun (WGS) entry which is preliminary data.</text>
</comment>
<feature type="transmembrane region" description="Helical" evidence="1">
    <location>
        <begin position="143"/>
        <end position="165"/>
    </location>
</feature>
<dbReference type="OrthoDB" id="9789113at2"/>
<dbReference type="Pfam" id="PF01569">
    <property type="entry name" value="PAP2"/>
    <property type="match status" value="1"/>
</dbReference>
<dbReference type="SUPFAM" id="SSF48317">
    <property type="entry name" value="Acid phosphatase/Vanadium-dependent haloperoxidase"/>
    <property type="match status" value="1"/>
</dbReference>
<dbReference type="PANTHER" id="PTHR14969">
    <property type="entry name" value="SPHINGOSINE-1-PHOSPHATE PHOSPHOHYDROLASE"/>
    <property type="match status" value="1"/>
</dbReference>
<dbReference type="SMART" id="SM00014">
    <property type="entry name" value="acidPPc"/>
    <property type="match status" value="1"/>
</dbReference>
<feature type="transmembrane region" description="Helical" evidence="1">
    <location>
        <begin position="40"/>
        <end position="65"/>
    </location>
</feature>
<proteinExistence type="predicted"/>
<protein>
    <submittedName>
        <fullName evidence="3">Phosphatase PAP2 family protein</fullName>
    </submittedName>
</protein>
<dbReference type="InterPro" id="IPR036938">
    <property type="entry name" value="PAP2/HPO_sf"/>
</dbReference>
<keyword evidence="1" id="KW-0472">Membrane</keyword>
<keyword evidence="1" id="KW-0812">Transmembrane</keyword>
<organism evidence="3 4">
    <name type="scientific">Senegalia massiliensis</name>
    <dbReference type="NCBI Taxonomy" id="1720316"/>
    <lineage>
        <taxon>Bacteria</taxon>
        <taxon>Bacillati</taxon>
        <taxon>Bacillota</taxon>
        <taxon>Clostridia</taxon>
        <taxon>Eubacteriales</taxon>
        <taxon>Clostridiaceae</taxon>
        <taxon>Senegalia</taxon>
    </lineage>
</organism>
<feature type="transmembrane region" description="Helical" evidence="1">
    <location>
        <begin position="72"/>
        <end position="91"/>
    </location>
</feature>
<keyword evidence="1" id="KW-1133">Transmembrane helix</keyword>
<dbReference type="CDD" id="cd03392">
    <property type="entry name" value="PAP2_like_2"/>
    <property type="match status" value="1"/>
</dbReference>
<evidence type="ECO:0000259" key="2">
    <source>
        <dbReference type="SMART" id="SM00014"/>
    </source>
</evidence>
<evidence type="ECO:0000313" key="4">
    <source>
        <dbReference type="Proteomes" id="UP000467132"/>
    </source>
</evidence>
<evidence type="ECO:0000313" key="3">
    <source>
        <dbReference type="EMBL" id="NBI05518.1"/>
    </source>
</evidence>
<dbReference type="AlphaFoldDB" id="A0A845QWH9"/>
<gene>
    <name evidence="3" type="ORF">D3Z33_01465</name>
</gene>
<reference evidence="3 4" key="1">
    <citation type="submission" date="2018-08" db="EMBL/GenBank/DDBJ databases">
        <title>Murine metabolic-syndrome-specific gut microbial biobank.</title>
        <authorList>
            <person name="Liu C."/>
        </authorList>
    </citation>
    <scope>NUCLEOTIDE SEQUENCE [LARGE SCALE GENOMIC DNA]</scope>
    <source>
        <strain evidence="3 4">583</strain>
    </source>
</reference>
<feature type="transmembrane region" description="Helical" evidence="1">
    <location>
        <begin position="111"/>
        <end position="131"/>
    </location>
</feature>
<evidence type="ECO:0000256" key="1">
    <source>
        <dbReference type="SAM" id="Phobius"/>
    </source>
</evidence>
<dbReference type="Gene3D" id="1.20.144.10">
    <property type="entry name" value="Phosphatidic acid phosphatase type 2/haloperoxidase"/>
    <property type="match status" value="2"/>
</dbReference>
<feature type="domain" description="Phosphatidic acid phosphatase type 2/haloperoxidase" evidence="2">
    <location>
        <begin position="73"/>
        <end position="186"/>
    </location>
</feature>